<evidence type="ECO:0000313" key="1">
    <source>
        <dbReference type="EMBL" id="QAS68836.1"/>
    </source>
</evidence>
<proteinExistence type="predicted"/>
<organism evidence="1">
    <name type="scientific">Haloferax tailed virus 1</name>
    <name type="common">HFTV1</name>
    <dbReference type="NCBI Taxonomy" id="2507575"/>
    <lineage>
        <taxon>Viruses</taxon>
        <taxon>Duplodnaviria</taxon>
        <taxon>Heunggongvirae</taxon>
        <taxon>Uroviricota</taxon>
        <taxon>Caudoviricetes</taxon>
        <taxon>Kirjokansivirales</taxon>
        <taxon>Haloferuviridae</taxon>
        <taxon>Retbasiphovirus</taxon>
        <taxon>Retbasiphovirus hantatum</taxon>
        <taxon>Retbasiphovirus HFTV1</taxon>
    </lineage>
</organism>
<sequence>MSLKIRFRWAGVAFEASKQNGDSWLKVAKTTATGFVQGIKLEREGSVKVLARVVNNER</sequence>
<accession>A0A410N6P7</accession>
<dbReference type="EMBL" id="MG550112">
    <property type="protein sequence ID" value="QAS68836.1"/>
    <property type="molecule type" value="Genomic_DNA"/>
</dbReference>
<reference evidence="1" key="1">
    <citation type="journal article" date="2019" name="Environ. Microbiol.">
        <title>Novel haloarchaeal viruses from Lake Retba infecting Haloferax and Halorubrum species.</title>
        <authorList>
            <person name="Mizuno C.M."/>
            <person name="Prajapati B."/>
            <person name="Lucas-Staat S."/>
            <person name="Sime-Ngando T."/>
            <person name="Forterre P."/>
            <person name="Bamford D.H."/>
            <person name="Prangishvili D."/>
            <person name="Krupovic M."/>
            <person name="Oksanen H.M."/>
        </authorList>
    </citation>
    <scope>NUCLEOTIDE SEQUENCE</scope>
</reference>
<name>A0A410N6P7_HFTV1</name>
<protein>
    <submittedName>
        <fullName evidence="1">Uncharacterized protein</fullName>
    </submittedName>
</protein>
<gene>
    <name evidence="1" type="ORF">HFTV1-gp03</name>
</gene>
<evidence type="ECO:0000313" key="2">
    <source>
        <dbReference type="Proteomes" id="UP000289930"/>
    </source>
</evidence>
<dbReference type="Proteomes" id="UP000289930">
    <property type="component" value="Segment"/>
</dbReference>
<keyword evidence="2" id="KW-1185">Reference proteome</keyword>